<feature type="domain" description="PXA" evidence="1">
    <location>
        <begin position="68"/>
        <end position="239"/>
    </location>
</feature>
<evidence type="ECO:0000313" key="2">
    <source>
        <dbReference type="EMBL" id="ODV92575.1"/>
    </source>
</evidence>
<dbReference type="GO" id="GO:0035091">
    <property type="term" value="F:phosphatidylinositol binding"/>
    <property type="evidence" value="ECO:0007669"/>
    <property type="project" value="TreeGrafter"/>
</dbReference>
<dbReference type="PANTHER" id="PTHR22775:SF3">
    <property type="entry name" value="SORTING NEXIN-13"/>
    <property type="match status" value="1"/>
</dbReference>
<evidence type="ECO:0000259" key="1">
    <source>
        <dbReference type="PROSITE" id="PS51207"/>
    </source>
</evidence>
<organism evidence="2 3">
    <name type="scientific">Tortispora caseinolytica NRRL Y-17796</name>
    <dbReference type="NCBI Taxonomy" id="767744"/>
    <lineage>
        <taxon>Eukaryota</taxon>
        <taxon>Fungi</taxon>
        <taxon>Dikarya</taxon>
        <taxon>Ascomycota</taxon>
        <taxon>Saccharomycotina</taxon>
        <taxon>Trigonopsidomycetes</taxon>
        <taxon>Trigonopsidales</taxon>
        <taxon>Trigonopsidaceae</taxon>
        <taxon>Tortispora</taxon>
    </lineage>
</organism>
<sequence length="452" mass="50732">MARSSRLEKVPGQLFARRKRSTSCSTKLVDAEDQFYEDPVSLSSIDIGFIGDTFGRRLDQLPRLVNSSADVNAHLYLLFAVVYNRFISSWYDRVSPNKSMRTRYCQLLQQVFATLEERWLSIDYTHFVASIPALLQSHICAYRNASKSLGSWTYPCTDLAASYLDLNGHPAVKTDSESAYKLIVSRQIVSSLVPDPELKLPASQLFLESVVADAVLSPLVDLMSSSNFLYFIILSSIKPQKQFEPHKRSFDALASVCAFCFITTVQVAVIIEHLLVSAVLQTANLPNASVSSISAAYFSLSFVLFNIDNLSPFFALPLQLLAYIATALDVDILIVHTLEKSLLSRSFLKFIVSAVANRLRYNPEPMPEVSVDELSAAFLEKWPALQYLIPALYRQPAADYIRYVLEPFSNDKLNKNLAYSITDSMQYHLFSEILQSDKLIGLTIEEALVKPI</sequence>
<dbReference type="SMART" id="SM00313">
    <property type="entry name" value="PXA"/>
    <property type="match status" value="1"/>
</dbReference>
<accession>A0A1E4TLD9</accession>
<dbReference type="PROSITE" id="PS51207">
    <property type="entry name" value="PXA"/>
    <property type="match status" value="1"/>
</dbReference>
<protein>
    <recommendedName>
        <fullName evidence="1">PXA domain-containing protein</fullName>
    </recommendedName>
</protein>
<dbReference type="PANTHER" id="PTHR22775">
    <property type="entry name" value="SORTING NEXIN"/>
    <property type="match status" value="1"/>
</dbReference>
<keyword evidence="3" id="KW-1185">Reference proteome</keyword>
<dbReference type="Pfam" id="PF02194">
    <property type="entry name" value="PXA"/>
    <property type="match status" value="1"/>
</dbReference>
<gene>
    <name evidence="2" type="ORF">CANCADRAFT_89095</name>
</gene>
<dbReference type="EMBL" id="KV453841">
    <property type="protein sequence ID" value="ODV92575.1"/>
    <property type="molecule type" value="Genomic_DNA"/>
</dbReference>
<proteinExistence type="predicted"/>
<name>A0A1E4TLD9_9ASCO</name>
<dbReference type="Proteomes" id="UP000095023">
    <property type="component" value="Unassembled WGS sequence"/>
</dbReference>
<dbReference type="InterPro" id="IPR003114">
    <property type="entry name" value="Phox_assoc"/>
</dbReference>
<reference evidence="3" key="1">
    <citation type="submission" date="2016-02" db="EMBL/GenBank/DDBJ databases">
        <title>Comparative genomics of biotechnologically important yeasts.</title>
        <authorList>
            <consortium name="DOE Joint Genome Institute"/>
            <person name="Riley R."/>
            <person name="Haridas S."/>
            <person name="Wolfe K.H."/>
            <person name="Lopes M.R."/>
            <person name="Hittinger C.T."/>
            <person name="Goker M."/>
            <person name="Salamov A."/>
            <person name="Wisecaver J."/>
            <person name="Long T.M."/>
            <person name="Aerts A.L."/>
            <person name="Barry K."/>
            <person name="Choi C."/>
            <person name="Clum A."/>
            <person name="Coughlan A.Y."/>
            <person name="Deshpande S."/>
            <person name="Douglass A.P."/>
            <person name="Hanson S.J."/>
            <person name="Klenk H.-P."/>
            <person name="Labutti K."/>
            <person name="Lapidus A."/>
            <person name="Lindquist E."/>
            <person name="Lipzen A."/>
            <person name="Meier-Kolthoff J.P."/>
            <person name="Ohm R.A."/>
            <person name="Otillar R.P."/>
            <person name="Pangilinan J."/>
            <person name="Peng Y."/>
            <person name="Rokas A."/>
            <person name="Rosa C.A."/>
            <person name="Scheuner C."/>
            <person name="Sibirny A.A."/>
            <person name="Slot J.C."/>
            <person name="Stielow J.B."/>
            <person name="Sun H."/>
            <person name="Kurtzman C.P."/>
            <person name="Blackwell M."/>
            <person name="Jeffries T.W."/>
            <person name="Grigoriev I.V."/>
        </authorList>
    </citation>
    <scope>NUCLEOTIDE SEQUENCE [LARGE SCALE GENOMIC DNA]</scope>
    <source>
        <strain evidence="3">NRRL Y-17796</strain>
    </source>
</reference>
<evidence type="ECO:0000313" key="3">
    <source>
        <dbReference type="Proteomes" id="UP000095023"/>
    </source>
</evidence>
<dbReference type="OrthoDB" id="5582218at2759"/>
<dbReference type="AlphaFoldDB" id="A0A1E4TLD9"/>